<keyword evidence="4" id="KW-1185">Reference proteome</keyword>
<comment type="caution">
    <text evidence="3">The sequence shown here is derived from an EMBL/GenBank/DDBJ whole genome shotgun (WGS) entry which is preliminary data.</text>
</comment>
<organism evidence="3 4">
    <name type="scientific">Adiantum capillus-veneris</name>
    <name type="common">Maidenhair fern</name>
    <dbReference type="NCBI Taxonomy" id="13818"/>
    <lineage>
        <taxon>Eukaryota</taxon>
        <taxon>Viridiplantae</taxon>
        <taxon>Streptophyta</taxon>
        <taxon>Embryophyta</taxon>
        <taxon>Tracheophyta</taxon>
        <taxon>Polypodiopsida</taxon>
        <taxon>Polypodiidae</taxon>
        <taxon>Polypodiales</taxon>
        <taxon>Pteridineae</taxon>
        <taxon>Pteridaceae</taxon>
        <taxon>Vittarioideae</taxon>
        <taxon>Adiantum</taxon>
    </lineage>
</organism>
<feature type="coiled-coil region" evidence="1">
    <location>
        <begin position="39"/>
        <end position="88"/>
    </location>
</feature>
<proteinExistence type="predicted"/>
<sequence length="313" mass="35590">MGKPTGSSPSSSSSSEEAPTRPDIIDGFERKSVALLDYVNNLEAELEKLRASYEHKEARLLAERAALESELAQRLSRLLSDKKALEEKVLHSHEHHNRLQKTHLAEERKRLASDETAKSLKLDVRAAQDVLQSERNHCKELEEKISHLREQLRSKEHNYNRLKMKDERERAKLEEDMAILKKKVSLGWILGCLSEVYLRLDNESEDQKRDEVISDLFKNLEKPVDLDAIEKEVRQMLNGHDSSHSNKKKHSPSSKQILEDDSLLGSLADLDFDSLGDAVASSADNCKPCRLMRSALENEHGHHHSEKHMAGSS</sequence>
<evidence type="ECO:0000313" key="4">
    <source>
        <dbReference type="Proteomes" id="UP000886520"/>
    </source>
</evidence>
<name>A0A9D4UPB7_ADICA</name>
<dbReference type="OrthoDB" id="1922865at2759"/>
<dbReference type="AlphaFoldDB" id="A0A9D4UPB7"/>
<dbReference type="Proteomes" id="UP000886520">
    <property type="component" value="Chromosome 13"/>
</dbReference>
<evidence type="ECO:0000313" key="3">
    <source>
        <dbReference type="EMBL" id="KAI5071112.1"/>
    </source>
</evidence>
<keyword evidence="1" id="KW-0175">Coiled coil</keyword>
<feature type="coiled-coil region" evidence="1">
    <location>
        <begin position="124"/>
        <end position="183"/>
    </location>
</feature>
<protein>
    <submittedName>
        <fullName evidence="3">Uncharacterized protein</fullName>
    </submittedName>
</protein>
<gene>
    <name evidence="3" type="ORF">GOP47_0013363</name>
</gene>
<evidence type="ECO:0000256" key="1">
    <source>
        <dbReference type="SAM" id="Coils"/>
    </source>
</evidence>
<reference evidence="3" key="1">
    <citation type="submission" date="2021-01" db="EMBL/GenBank/DDBJ databases">
        <title>Adiantum capillus-veneris genome.</title>
        <authorList>
            <person name="Fang Y."/>
            <person name="Liao Q."/>
        </authorList>
    </citation>
    <scope>NUCLEOTIDE SEQUENCE</scope>
    <source>
        <strain evidence="3">H3</strain>
        <tissue evidence="3">Leaf</tissue>
    </source>
</reference>
<dbReference type="EMBL" id="JABFUD020000013">
    <property type="protein sequence ID" value="KAI5071112.1"/>
    <property type="molecule type" value="Genomic_DNA"/>
</dbReference>
<feature type="region of interest" description="Disordered" evidence="2">
    <location>
        <begin position="1"/>
        <end position="24"/>
    </location>
</feature>
<accession>A0A9D4UPB7</accession>
<evidence type="ECO:0000256" key="2">
    <source>
        <dbReference type="SAM" id="MobiDB-lite"/>
    </source>
</evidence>